<dbReference type="SUPFAM" id="SSF56112">
    <property type="entry name" value="Protein kinase-like (PK-like)"/>
    <property type="match status" value="1"/>
</dbReference>
<evidence type="ECO:0000313" key="5">
    <source>
        <dbReference type="Proteomes" id="UP000247702"/>
    </source>
</evidence>
<dbReference type="GO" id="GO:0004674">
    <property type="term" value="F:protein serine/threonine kinase activity"/>
    <property type="evidence" value="ECO:0007669"/>
    <property type="project" value="TreeGrafter"/>
</dbReference>
<dbReference type="PROSITE" id="PS50011">
    <property type="entry name" value="PROTEIN_KINASE_DOM"/>
    <property type="match status" value="1"/>
</dbReference>
<dbReference type="EMBL" id="BEXD01000717">
    <property type="protein sequence ID" value="GBB89667.1"/>
    <property type="molecule type" value="Genomic_DNA"/>
</dbReference>
<dbReference type="OrthoDB" id="544350at2759"/>
<keyword evidence="5" id="KW-1185">Reference proteome</keyword>
<feature type="compositionally biased region" description="Polar residues" evidence="1">
    <location>
        <begin position="275"/>
        <end position="301"/>
    </location>
</feature>
<reference evidence="3 5" key="1">
    <citation type="submission" date="2017-11" db="EMBL/GenBank/DDBJ databases">
        <title>The genome of Rhizophagus clarus HR1 reveals common genetic basis of auxotrophy among arbuscular mycorrhizal fungi.</title>
        <authorList>
            <person name="Kobayashi Y."/>
        </authorList>
    </citation>
    <scope>NUCLEOTIDE SEQUENCE [LARGE SCALE GENOMIC DNA]</scope>
    <source>
        <strain evidence="3 5">HR1</strain>
    </source>
</reference>
<dbReference type="GO" id="GO:0005524">
    <property type="term" value="F:ATP binding"/>
    <property type="evidence" value="ECO:0007669"/>
    <property type="project" value="InterPro"/>
</dbReference>
<evidence type="ECO:0000259" key="2">
    <source>
        <dbReference type="PROSITE" id="PS50011"/>
    </source>
</evidence>
<keyword evidence="4" id="KW-0808">Transferase</keyword>
<organism evidence="3 5">
    <name type="scientific">Rhizophagus clarus</name>
    <dbReference type="NCBI Taxonomy" id="94130"/>
    <lineage>
        <taxon>Eukaryota</taxon>
        <taxon>Fungi</taxon>
        <taxon>Fungi incertae sedis</taxon>
        <taxon>Mucoromycota</taxon>
        <taxon>Glomeromycotina</taxon>
        <taxon>Glomeromycetes</taxon>
        <taxon>Glomerales</taxon>
        <taxon>Glomeraceae</taxon>
        <taxon>Rhizophagus</taxon>
    </lineage>
</organism>
<accession>A0A2Z6QHN0</accession>
<feature type="domain" description="Protein kinase" evidence="2">
    <location>
        <begin position="1"/>
        <end position="248"/>
    </location>
</feature>
<dbReference type="Proteomes" id="UP000615446">
    <property type="component" value="Unassembled WGS sequence"/>
</dbReference>
<dbReference type="Proteomes" id="UP000247702">
    <property type="component" value="Unassembled WGS sequence"/>
</dbReference>
<gene>
    <name evidence="4" type="ORF">RCL2_002370100</name>
    <name evidence="3" type="ORF">RclHR1_16430004</name>
</gene>
<dbReference type="InterPro" id="IPR011009">
    <property type="entry name" value="Kinase-like_dom_sf"/>
</dbReference>
<dbReference type="PANTHER" id="PTHR44329">
    <property type="entry name" value="SERINE/THREONINE-PROTEIN KINASE TNNI3K-RELATED"/>
    <property type="match status" value="1"/>
</dbReference>
<reference evidence="4" key="2">
    <citation type="submission" date="2019-10" db="EMBL/GenBank/DDBJ databases">
        <title>Conservation and host-specific expression of non-tandemly repeated heterogenous ribosome RNA gene in arbuscular mycorrhizal fungi.</title>
        <authorList>
            <person name="Maeda T."/>
            <person name="Kobayashi Y."/>
            <person name="Nakagawa T."/>
            <person name="Ezawa T."/>
            <person name="Yamaguchi K."/>
            <person name="Bino T."/>
            <person name="Nishimoto Y."/>
            <person name="Shigenobu S."/>
            <person name="Kawaguchi M."/>
        </authorList>
    </citation>
    <scope>NUCLEOTIDE SEQUENCE</scope>
    <source>
        <strain evidence="4">HR1</strain>
    </source>
</reference>
<comment type="caution">
    <text evidence="3">The sequence shown here is derived from an EMBL/GenBank/DDBJ whole genome shotgun (WGS) entry which is preliminary data.</text>
</comment>
<dbReference type="EMBL" id="BLAL01000257">
    <property type="protein sequence ID" value="GES97114.1"/>
    <property type="molecule type" value="Genomic_DNA"/>
</dbReference>
<keyword evidence="4" id="KW-0418">Kinase</keyword>
<dbReference type="InterPro" id="IPR051681">
    <property type="entry name" value="Ser/Thr_Kinases-Pseudokinases"/>
</dbReference>
<dbReference type="InterPro" id="IPR000719">
    <property type="entry name" value="Prot_kinase_dom"/>
</dbReference>
<protein>
    <submittedName>
        <fullName evidence="4">Kinase-like domain-containing protein</fullName>
    </submittedName>
</protein>
<evidence type="ECO:0000313" key="3">
    <source>
        <dbReference type="EMBL" id="GBB89667.1"/>
    </source>
</evidence>
<evidence type="ECO:0000313" key="4">
    <source>
        <dbReference type="EMBL" id="GES97114.1"/>
    </source>
</evidence>
<sequence>MYKATWLSDNGDIEVVLKYLDNSNEDSEELLNKWKYFICCLESTKIIKIYGFSSDPHTSNYLVVMDYANKGNLRDNVTEIAKLKWKQRLHMLYEIISGLYEIHNQGLIHYQFCDFKILCHNDGDKNNENSIIDKIYIGGFGLNQPLHSDYHTIIPFMAHEVLRSNSYTPASDIYGFSMIMWEFTSGIPPFIDRIHDFQLALSIYKGERPEIIENTPQCYVDLMKKCWDQDPLKRPSALEVKNIIRNWIAYPFKYSKFNELKGNFMEFINAQMTTKTSPQNTNNRTYSLTSQISDSGNSETSEISDSDNSETSKLLYDNISECLEFVIDTRV</sequence>
<evidence type="ECO:0000256" key="1">
    <source>
        <dbReference type="SAM" id="MobiDB-lite"/>
    </source>
</evidence>
<dbReference type="STRING" id="94130.A0A2Z6QHN0"/>
<dbReference type="AlphaFoldDB" id="A0A2Z6QHN0"/>
<feature type="region of interest" description="Disordered" evidence="1">
    <location>
        <begin position="275"/>
        <end position="309"/>
    </location>
</feature>
<dbReference type="InterPro" id="IPR001245">
    <property type="entry name" value="Ser-Thr/Tyr_kinase_cat_dom"/>
</dbReference>
<dbReference type="Pfam" id="PF07714">
    <property type="entry name" value="PK_Tyr_Ser-Thr"/>
    <property type="match status" value="1"/>
</dbReference>
<proteinExistence type="predicted"/>
<name>A0A2Z6QHN0_9GLOM</name>
<dbReference type="Gene3D" id="1.10.510.10">
    <property type="entry name" value="Transferase(Phosphotransferase) domain 1"/>
    <property type="match status" value="1"/>
</dbReference>